<feature type="non-terminal residue" evidence="1">
    <location>
        <position position="1"/>
    </location>
</feature>
<gene>
    <name evidence="1" type="ORF">F5876DRAFT_14731</name>
</gene>
<proteinExistence type="predicted"/>
<organism evidence="1 2">
    <name type="scientific">Lentinula aff. lateritia</name>
    <dbReference type="NCBI Taxonomy" id="2804960"/>
    <lineage>
        <taxon>Eukaryota</taxon>
        <taxon>Fungi</taxon>
        <taxon>Dikarya</taxon>
        <taxon>Basidiomycota</taxon>
        <taxon>Agaricomycotina</taxon>
        <taxon>Agaricomycetes</taxon>
        <taxon>Agaricomycetidae</taxon>
        <taxon>Agaricales</taxon>
        <taxon>Marasmiineae</taxon>
        <taxon>Omphalotaceae</taxon>
        <taxon>Lentinula</taxon>
    </lineage>
</organism>
<evidence type="ECO:0000313" key="1">
    <source>
        <dbReference type="EMBL" id="KAJ3810567.1"/>
    </source>
</evidence>
<dbReference type="EMBL" id="MU795096">
    <property type="protein sequence ID" value="KAJ3810567.1"/>
    <property type="molecule type" value="Genomic_DNA"/>
</dbReference>
<protein>
    <submittedName>
        <fullName evidence="1">Uncharacterized protein</fullName>
    </submittedName>
</protein>
<feature type="non-terminal residue" evidence="1">
    <location>
        <position position="97"/>
    </location>
</feature>
<evidence type="ECO:0000313" key="2">
    <source>
        <dbReference type="Proteomes" id="UP001163835"/>
    </source>
</evidence>
<keyword evidence="2" id="KW-1185">Reference proteome</keyword>
<name>A0ACC1U0K4_9AGAR</name>
<accession>A0ACC1U0K4</accession>
<reference evidence="1" key="1">
    <citation type="submission" date="2022-09" db="EMBL/GenBank/DDBJ databases">
        <title>A Global Phylogenomic Analysis of the Shiitake Genus Lentinula.</title>
        <authorList>
            <consortium name="DOE Joint Genome Institute"/>
            <person name="Sierra-Patev S."/>
            <person name="Min B."/>
            <person name="Naranjo-Ortiz M."/>
            <person name="Looney B."/>
            <person name="Konkel Z."/>
            <person name="Slot J.C."/>
            <person name="Sakamoto Y."/>
            <person name="Steenwyk J.L."/>
            <person name="Rokas A."/>
            <person name="Carro J."/>
            <person name="Camarero S."/>
            <person name="Ferreira P."/>
            <person name="Molpeceres G."/>
            <person name="Ruiz-Duenas F.J."/>
            <person name="Serrano A."/>
            <person name="Henrissat B."/>
            <person name="Drula E."/>
            <person name="Hughes K.W."/>
            <person name="Mata J.L."/>
            <person name="Ishikawa N.K."/>
            <person name="Vargas-Isla R."/>
            <person name="Ushijima S."/>
            <person name="Smith C.A."/>
            <person name="Ahrendt S."/>
            <person name="Andreopoulos W."/>
            <person name="He G."/>
            <person name="Labutti K."/>
            <person name="Lipzen A."/>
            <person name="Ng V."/>
            <person name="Riley R."/>
            <person name="Sandor L."/>
            <person name="Barry K."/>
            <person name="Martinez A.T."/>
            <person name="Xiao Y."/>
            <person name="Gibbons J.G."/>
            <person name="Terashima K."/>
            <person name="Grigoriev I.V."/>
            <person name="Hibbett D.S."/>
        </authorList>
    </citation>
    <scope>NUCLEOTIDE SEQUENCE</scope>
    <source>
        <strain evidence="1">TMI1499</strain>
    </source>
</reference>
<comment type="caution">
    <text evidence="1">The sequence shown here is derived from an EMBL/GenBank/DDBJ whole genome shotgun (WGS) entry which is preliminary data.</text>
</comment>
<dbReference type="Proteomes" id="UP001163835">
    <property type="component" value="Unassembled WGS sequence"/>
</dbReference>
<sequence length="97" mass="10993">KAKNLADQVELANRTREQIDALNEEITNEEAALMDYKKRKARAWMEIKFGGLLECCEKGSIACDFGKLIINEISDKHSQPGLPRLPYTKQSKVKSIL</sequence>